<evidence type="ECO:0000313" key="2">
    <source>
        <dbReference type="EMBL" id="KAK7862871.1"/>
    </source>
</evidence>
<evidence type="ECO:0000313" key="3">
    <source>
        <dbReference type="EMBL" id="KAK7868150.1"/>
    </source>
</evidence>
<dbReference type="Pfam" id="PF25556">
    <property type="entry name" value="SET_TTL"/>
    <property type="match status" value="1"/>
</dbReference>
<reference evidence="3 4" key="1">
    <citation type="submission" date="2024-03" db="EMBL/GenBank/DDBJ databases">
        <title>The genome assembly and annotation of the cricket Gryllus longicercus Weissman &amp; Gray.</title>
        <authorList>
            <person name="Szrajer S."/>
            <person name="Gray D."/>
            <person name="Ylla G."/>
        </authorList>
    </citation>
    <scope>NUCLEOTIDE SEQUENCE [LARGE SCALE GENOMIC DNA]</scope>
    <source>
        <strain evidence="3">DAG 2021-001</strain>
        <tissue evidence="3">Whole body minus gut</tissue>
    </source>
</reference>
<dbReference type="InterPro" id="IPR027749">
    <property type="entry name" value="TTLL12"/>
</dbReference>
<dbReference type="InterPro" id="IPR004344">
    <property type="entry name" value="TTL/TTLL_fam"/>
</dbReference>
<protein>
    <recommendedName>
        <fullName evidence="1">Tubulin--tyrosine ligase-like protein 12 SET-like domain-containing protein</fullName>
    </recommendedName>
</protein>
<dbReference type="Proteomes" id="UP001378592">
    <property type="component" value="Unassembled WGS sequence"/>
</dbReference>
<dbReference type="PROSITE" id="PS51221">
    <property type="entry name" value="TTL"/>
    <property type="match status" value="1"/>
</dbReference>
<dbReference type="EMBL" id="JAZDUA010000252">
    <property type="protein sequence ID" value="KAK7862871.1"/>
    <property type="molecule type" value="Genomic_DNA"/>
</dbReference>
<keyword evidence="4" id="KW-1185">Reference proteome</keyword>
<dbReference type="PANTHER" id="PTHR46088:SF1">
    <property type="entry name" value="TUBULIN--TYROSINE LIGASE-LIKE PROTEIN 12"/>
    <property type="match status" value="1"/>
</dbReference>
<accession>A0AAN9VN94</accession>
<feature type="domain" description="Tubulin--tyrosine ligase-like protein 12 SET-like" evidence="1">
    <location>
        <begin position="66"/>
        <end position="238"/>
    </location>
</feature>
<evidence type="ECO:0000313" key="4">
    <source>
        <dbReference type="Proteomes" id="UP001378592"/>
    </source>
</evidence>
<gene>
    <name evidence="3" type="ORF">R5R35_003026</name>
    <name evidence="2" type="ORF">R5R35_011584</name>
</gene>
<dbReference type="InterPro" id="IPR057954">
    <property type="entry name" value="SET_TTL12"/>
</dbReference>
<name>A0AAN9VN94_9ORTH</name>
<evidence type="ECO:0000259" key="1">
    <source>
        <dbReference type="Pfam" id="PF25556"/>
    </source>
</evidence>
<dbReference type="EMBL" id="JAZDUA010000099">
    <property type="protein sequence ID" value="KAK7868150.1"/>
    <property type="molecule type" value="Genomic_DNA"/>
</dbReference>
<dbReference type="Gene3D" id="3.30.470.20">
    <property type="entry name" value="ATP-grasp fold, B domain"/>
    <property type="match status" value="1"/>
</dbReference>
<sequence length="627" mass="73525">MDSLSGIKDGIDIFHNFVALHKPQLQASGVPGHFWEILSKKLHYQIFDAGESFSLLKINYEEGRKEHEPIWKVIVSAEGGINQTEPCHIYLIDHAWTYKVSAAKHHLREIPGLLERMLNLMDIPNNNDGSVVSEELVGRVFDEMWKFNQTYTVGPVSNVEERLPVWYIMDEFGSAIQHSDKPTFRIVPFIYMPDQVAYSLLFPVQNLTEGEEVTRDFVEGYIQDSVSRQALLLPWRPNNFLTHTFEHVEPDSDYFLEGHIAESLPNYKSLETYNPEVKNVMKVFSEYSFINSYLTHSKFEIVDNEDDADILWYTSHFKNFKNLSETSPHKYVNQFPFEYVITVKDLLTIACHRKVGDLNEQLKPLESYPIWFPTTYNLRTELSKFVSYYQHREKIGLDNHWICKPFNLARGLDTHITNNLNYILRLPFTGPKIAQKYIEDPVLFNRPEIGYVKFDIRYVLVLKSVAPLTVYAYRNFFLRFANVPFELQDFENYEKHFTVMNYNDSANLCRMLCDEFVVEFEKQYNLEWSIVEEKIFEMLHSMFVSATSKSPPAGIAHNPQSRAVYAADLMLSWREDSTGNREMQPKLLEVNWCPDCQRACEYYPDFYNDIFGLLFVDEEKESSFRRL</sequence>
<comment type="caution">
    <text evidence="3">The sequence shown here is derived from an EMBL/GenBank/DDBJ whole genome shotgun (WGS) entry which is preliminary data.</text>
</comment>
<dbReference type="PANTHER" id="PTHR46088">
    <property type="entry name" value="TUBULIN--TYROSINE LIGASE-LIKE PROTEIN 12"/>
    <property type="match status" value="1"/>
</dbReference>
<proteinExistence type="predicted"/>
<dbReference type="GO" id="GO:0005737">
    <property type="term" value="C:cytoplasm"/>
    <property type="evidence" value="ECO:0007669"/>
    <property type="project" value="TreeGrafter"/>
</dbReference>
<dbReference type="Pfam" id="PF03133">
    <property type="entry name" value="TTL"/>
    <property type="match status" value="1"/>
</dbReference>
<organism evidence="3 4">
    <name type="scientific">Gryllus longicercus</name>
    <dbReference type="NCBI Taxonomy" id="2509291"/>
    <lineage>
        <taxon>Eukaryota</taxon>
        <taxon>Metazoa</taxon>
        <taxon>Ecdysozoa</taxon>
        <taxon>Arthropoda</taxon>
        <taxon>Hexapoda</taxon>
        <taxon>Insecta</taxon>
        <taxon>Pterygota</taxon>
        <taxon>Neoptera</taxon>
        <taxon>Polyneoptera</taxon>
        <taxon>Orthoptera</taxon>
        <taxon>Ensifera</taxon>
        <taxon>Gryllidea</taxon>
        <taxon>Grylloidea</taxon>
        <taxon>Gryllidae</taxon>
        <taxon>Gryllinae</taxon>
        <taxon>Gryllus</taxon>
    </lineage>
</organism>
<dbReference type="AlphaFoldDB" id="A0AAN9VN94"/>